<dbReference type="SUPFAM" id="SSF53790">
    <property type="entry name" value="Tetrapyrrole methylase"/>
    <property type="match status" value="1"/>
</dbReference>
<gene>
    <name evidence="6 9" type="primary">rsmI</name>
    <name evidence="9" type="ORF">Plo01_36180</name>
</gene>
<dbReference type="HAMAP" id="MF_01877">
    <property type="entry name" value="16SrRNA_methyltr_I"/>
    <property type="match status" value="1"/>
</dbReference>
<feature type="domain" description="Tetrapyrrole methylase" evidence="8">
    <location>
        <begin position="56"/>
        <end position="259"/>
    </location>
</feature>
<evidence type="ECO:0000256" key="6">
    <source>
        <dbReference type="HAMAP-Rule" id="MF_01877"/>
    </source>
</evidence>
<evidence type="ECO:0000256" key="2">
    <source>
        <dbReference type="ARBA" id="ARBA00022552"/>
    </source>
</evidence>
<evidence type="ECO:0000259" key="8">
    <source>
        <dbReference type="Pfam" id="PF00590"/>
    </source>
</evidence>
<dbReference type="CDD" id="cd11648">
    <property type="entry name" value="RsmI"/>
    <property type="match status" value="1"/>
</dbReference>
<keyword evidence="1 6" id="KW-0963">Cytoplasm</keyword>
<keyword evidence="5 6" id="KW-0949">S-adenosyl-L-methionine</keyword>
<dbReference type="EMBL" id="BOOH01000026">
    <property type="protein sequence ID" value="GIH77189.1"/>
    <property type="molecule type" value="Genomic_DNA"/>
</dbReference>
<dbReference type="Proteomes" id="UP000616724">
    <property type="component" value="Unassembled WGS sequence"/>
</dbReference>
<proteinExistence type="inferred from homology"/>
<dbReference type="Pfam" id="PF00590">
    <property type="entry name" value="TP_methylase"/>
    <property type="match status" value="1"/>
</dbReference>
<comment type="similarity">
    <text evidence="6">Belongs to the methyltransferase superfamily. RsmI family.</text>
</comment>
<dbReference type="PANTHER" id="PTHR46111">
    <property type="entry name" value="RIBOSOMAL RNA SMALL SUBUNIT METHYLTRANSFERASE I"/>
    <property type="match status" value="1"/>
</dbReference>
<evidence type="ECO:0000256" key="5">
    <source>
        <dbReference type="ARBA" id="ARBA00022691"/>
    </source>
</evidence>
<comment type="subcellular location">
    <subcellularLocation>
        <location evidence="6">Cytoplasm</location>
    </subcellularLocation>
</comment>
<dbReference type="Gene3D" id="3.30.950.10">
    <property type="entry name" value="Methyltransferase, Cobalt-precorrin-4 Transmethylase, Domain 2"/>
    <property type="match status" value="1"/>
</dbReference>
<organism evidence="9 10">
    <name type="scientific">Planobispora longispora</name>
    <dbReference type="NCBI Taxonomy" id="28887"/>
    <lineage>
        <taxon>Bacteria</taxon>
        <taxon>Bacillati</taxon>
        <taxon>Actinomycetota</taxon>
        <taxon>Actinomycetes</taxon>
        <taxon>Streptosporangiales</taxon>
        <taxon>Streptosporangiaceae</taxon>
        <taxon>Planobispora</taxon>
    </lineage>
</organism>
<name>A0A8J3RLM8_9ACTN</name>
<keyword evidence="3 6" id="KW-0489">Methyltransferase</keyword>
<dbReference type="InterPro" id="IPR008189">
    <property type="entry name" value="rRNA_ssu_MeTfrase_I"/>
</dbReference>
<dbReference type="Gene3D" id="3.40.1010.10">
    <property type="entry name" value="Cobalt-precorrin-4 Transmethylase, Domain 1"/>
    <property type="match status" value="1"/>
</dbReference>
<dbReference type="EC" id="2.1.1.198" evidence="6"/>
<evidence type="ECO:0000313" key="9">
    <source>
        <dbReference type="EMBL" id="GIH77189.1"/>
    </source>
</evidence>
<dbReference type="GO" id="GO:0005737">
    <property type="term" value="C:cytoplasm"/>
    <property type="evidence" value="ECO:0007669"/>
    <property type="project" value="UniProtKB-SubCell"/>
</dbReference>
<dbReference type="PIRSF" id="PIRSF005917">
    <property type="entry name" value="MTase_YraL"/>
    <property type="match status" value="1"/>
</dbReference>
<sequence>MVRGSSPSGLYSGVGEDEGVTDSLRDGVTGERGVPAGSPVAGVTAGASGGASGGGRLVLAGAPIGQAGDASPRLRDALETADVVAAEDTRRLRRLAAELGARIDGRIVSYYDANETGRAAELLEVLQAGYTVLVITDAGMPGVSDPGYRLTRLAVEAGVTVTSLPGPSAVTTALAISGLPSDRFCFEGFPPRKAGERARRLTALAAEERTMVFFEAPHRLAAALAAMAEAFGADRPAAVCRELTKTYEEVRRGGLGELAEWAAGGVKGEITVVVAGHVPGDLEPVMDDLVAEVARREEAGVPRKQAIVDVAKAAGIPKRELYDAVHRG</sequence>
<keyword evidence="2 6" id="KW-0698">rRNA processing</keyword>
<dbReference type="FunFam" id="3.30.950.10:FF:000003">
    <property type="entry name" value="Ribosomal RNA small subunit methyltransferase I"/>
    <property type="match status" value="1"/>
</dbReference>
<dbReference type="InterPro" id="IPR000878">
    <property type="entry name" value="4pyrrol_Mease"/>
</dbReference>
<evidence type="ECO:0000256" key="4">
    <source>
        <dbReference type="ARBA" id="ARBA00022679"/>
    </source>
</evidence>
<keyword evidence="10" id="KW-1185">Reference proteome</keyword>
<dbReference type="AlphaFoldDB" id="A0A8J3RLM8"/>
<dbReference type="PANTHER" id="PTHR46111:SF1">
    <property type="entry name" value="RIBOSOMAL RNA SMALL SUBUNIT METHYLTRANSFERASE I"/>
    <property type="match status" value="1"/>
</dbReference>
<reference evidence="9 10" key="1">
    <citation type="submission" date="2021-01" db="EMBL/GenBank/DDBJ databases">
        <title>Whole genome shotgun sequence of Planobispora longispora NBRC 13918.</title>
        <authorList>
            <person name="Komaki H."/>
            <person name="Tamura T."/>
        </authorList>
    </citation>
    <scope>NUCLEOTIDE SEQUENCE [LARGE SCALE GENOMIC DNA]</scope>
    <source>
        <strain evidence="9 10">NBRC 13918</strain>
    </source>
</reference>
<accession>A0A8J3RLM8</accession>
<dbReference type="GO" id="GO:0070677">
    <property type="term" value="F:rRNA (cytosine-2'-O-)-methyltransferase activity"/>
    <property type="evidence" value="ECO:0007669"/>
    <property type="project" value="UniProtKB-UniRule"/>
</dbReference>
<evidence type="ECO:0000256" key="1">
    <source>
        <dbReference type="ARBA" id="ARBA00022490"/>
    </source>
</evidence>
<protein>
    <recommendedName>
        <fullName evidence="6">Ribosomal RNA small subunit methyltransferase I</fullName>
        <ecNumber evidence="6">2.1.1.198</ecNumber>
    </recommendedName>
    <alternativeName>
        <fullName evidence="6">16S rRNA 2'-O-ribose C1402 methyltransferase</fullName>
    </alternativeName>
    <alternativeName>
        <fullName evidence="6">rRNA (cytidine-2'-O-)-methyltransferase RsmI</fullName>
    </alternativeName>
</protein>
<evidence type="ECO:0000313" key="10">
    <source>
        <dbReference type="Proteomes" id="UP000616724"/>
    </source>
</evidence>
<keyword evidence="4 6" id="KW-0808">Transferase</keyword>
<dbReference type="InterPro" id="IPR035996">
    <property type="entry name" value="4pyrrol_Methylase_sf"/>
</dbReference>
<dbReference type="NCBIfam" id="TIGR00096">
    <property type="entry name" value="16S rRNA (cytidine(1402)-2'-O)-methyltransferase"/>
    <property type="match status" value="1"/>
</dbReference>
<evidence type="ECO:0000256" key="7">
    <source>
        <dbReference type="SAM" id="MobiDB-lite"/>
    </source>
</evidence>
<feature type="compositionally biased region" description="Low complexity" evidence="7">
    <location>
        <begin position="32"/>
        <end position="46"/>
    </location>
</feature>
<dbReference type="InterPro" id="IPR014777">
    <property type="entry name" value="4pyrrole_Mease_sub1"/>
</dbReference>
<feature type="region of interest" description="Disordered" evidence="7">
    <location>
        <begin position="1"/>
        <end position="49"/>
    </location>
</feature>
<comment type="caution">
    <text evidence="9">The sequence shown here is derived from an EMBL/GenBank/DDBJ whole genome shotgun (WGS) entry which is preliminary data.</text>
</comment>
<evidence type="ECO:0000256" key="3">
    <source>
        <dbReference type="ARBA" id="ARBA00022603"/>
    </source>
</evidence>
<comment type="function">
    <text evidence="6">Catalyzes the 2'-O-methylation of the ribose of cytidine 1402 (C1402) in 16S rRNA.</text>
</comment>
<dbReference type="InterPro" id="IPR014776">
    <property type="entry name" value="4pyrrole_Mease_sub2"/>
</dbReference>
<comment type="catalytic activity">
    <reaction evidence="6">
        <text>cytidine(1402) in 16S rRNA + S-adenosyl-L-methionine = 2'-O-methylcytidine(1402) in 16S rRNA + S-adenosyl-L-homocysteine + H(+)</text>
        <dbReference type="Rhea" id="RHEA:42924"/>
        <dbReference type="Rhea" id="RHEA-COMP:10285"/>
        <dbReference type="Rhea" id="RHEA-COMP:10286"/>
        <dbReference type="ChEBI" id="CHEBI:15378"/>
        <dbReference type="ChEBI" id="CHEBI:57856"/>
        <dbReference type="ChEBI" id="CHEBI:59789"/>
        <dbReference type="ChEBI" id="CHEBI:74495"/>
        <dbReference type="ChEBI" id="CHEBI:82748"/>
        <dbReference type="EC" id="2.1.1.198"/>
    </reaction>
</comment>